<evidence type="ECO:0000313" key="2">
    <source>
        <dbReference type="Proteomes" id="UP000823597"/>
    </source>
</evidence>
<name>A0A9D9N924_9BACT</name>
<reference evidence="1" key="2">
    <citation type="journal article" date="2021" name="PeerJ">
        <title>Extensive microbial diversity within the chicken gut microbiome revealed by metagenomics and culture.</title>
        <authorList>
            <person name="Gilroy R."/>
            <person name="Ravi A."/>
            <person name="Getino M."/>
            <person name="Pursley I."/>
            <person name="Horton D.L."/>
            <person name="Alikhan N.F."/>
            <person name="Baker D."/>
            <person name="Gharbi K."/>
            <person name="Hall N."/>
            <person name="Watson M."/>
            <person name="Adriaenssens E.M."/>
            <person name="Foster-Nyarko E."/>
            <person name="Jarju S."/>
            <person name="Secka A."/>
            <person name="Antonio M."/>
            <person name="Oren A."/>
            <person name="Chaudhuri R.R."/>
            <person name="La Ragione R."/>
            <person name="Hildebrand F."/>
            <person name="Pallen M.J."/>
        </authorList>
    </citation>
    <scope>NUCLEOTIDE SEQUENCE</scope>
    <source>
        <strain evidence="1">10037</strain>
    </source>
</reference>
<sequence>MTDQEWFEHDMEYFTQLSANYGESLTDYLEQYRIKSGYIEFTTGGLVPGEAYYLYAYGINTEGASPALTTEVNKTAFTTTCPEPVDNEIVLEVEINGADASIIAVPWNDNILYYADWMSVYLAMGMYAIEDLGVYGKQSVPFKIEDLEDTYYAFAYLLNDDATAGSEVFLRTITDGTDVN</sequence>
<dbReference type="EMBL" id="JADIME010000023">
    <property type="protein sequence ID" value="MBO8464777.1"/>
    <property type="molecule type" value="Genomic_DNA"/>
</dbReference>
<gene>
    <name evidence="1" type="ORF">IAB93_02115</name>
</gene>
<reference evidence="1" key="1">
    <citation type="submission" date="2020-10" db="EMBL/GenBank/DDBJ databases">
        <authorList>
            <person name="Gilroy R."/>
        </authorList>
    </citation>
    <scope>NUCLEOTIDE SEQUENCE</scope>
    <source>
        <strain evidence="1">10037</strain>
    </source>
</reference>
<evidence type="ECO:0000313" key="1">
    <source>
        <dbReference type="EMBL" id="MBO8464777.1"/>
    </source>
</evidence>
<dbReference type="Proteomes" id="UP000823597">
    <property type="component" value="Unassembled WGS sequence"/>
</dbReference>
<protein>
    <submittedName>
        <fullName evidence="1">Uncharacterized protein</fullName>
    </submittedName>
</protein>
<proteinExistence type="predicted"/>
<comment type="caution">
    <text evidence="1">The sequence shown here is derived from an EMBL/GenBank/DDBJ whole genome shotgun (WGS) entry which is preliminary data.</text>
</comment>
<accession>A0A9D9N924</accession>
<organism evidence="1 2">
    <name type="scientific">Candidatus Merdivivens pullistercoris</name>
    <dbReference type="NCBI Taxonomy" id="2840873"/>
    <lineage>
        <taxon>Bacteria</taxon>
        <taxon>Pseudomonadati</taxon>
        <taxon>Bacteroidota</taxon>
        <taxon>Bacteroidia</taxon>
        <taxon>Bacteroidales</taxon>
        <taxon>Muribaculaceae</taxon>
        <taxon>Muribaculaceae incertae sedis</taxon>
        <taxon>Candidatus Merdivivens</taxon>
    </lineage>
</organism>
<dbReference type="AlphaFoldDB" id="A0A9D9N924"/>